<name>A0A4Q7KK21_9PSEU</name>
<dbReference type="InterPro" id="IPR000073">
    <property type="entry name" value="AB_hydrolase_1"/>
</dbReference>
<dbReference type="SUPFAM" id="SSF53474">
    <property type="entry name" value="alpha/beta-Hydrolases"/>
    <property type="match status" value="1"/>
</dbReference>
<evidence type="ECO:0000259" key="2">
    <source>
        <dbReference type="Pfam" id="PF12697"/>
    </source>
</evidence>
<keyword evidence="1" id="KW-0732">Signal</keyword>
<dbReference type="Proteomes" id="UP000294257">
    <property type="component" value="Unassembled WGS sequence"/>
</dbReference>
<feature type="domain" description="AB hydrolase-1" evidence="2">
    <location>
        <begin position="63"/>
        <end position="314"/>
    </location>
</feature>
<feature type="signal peptide" evidence="1">
    <location>
        <begin position="1"/>
        <end position="25"/>
    </location>
</feature>
<evidence type="ECO:0000313" key="3">
    <source>
        <dbReference type="EMBL" id="RZS36554.1"/>
    </source>
</evidence>
<evidence type="ECO:0000256" key="1">
    <source>
        <dbReference type="SAM" id="SignalP"/>
    </source>
</evidence>
<dbReference type="RefSeq" id="WP_130346028.1">
    <property type="nucleotide sequence ID" value="NZ_SGWQ01000007.1"/>
</dbReference>
<sequence>MNRKIARVVVAAVVLMFLTSNSAVAAPTGQWETRCTAHRLAGERIHGELCFRGRLTADTPIQILLHGGTYDRAYWDWPYEPRRYSYVENATRRGFATLNLDRLGYGGSDHPDPTTLDFTAGADAVHQVIDEVRGGALGPSFTTVVLNGHSMGGIVALNAAARGGADAVIVSGIPRNPETRGNTASTDPLFPFYPAEQDPKFAGNGWAPGYLTTRPGTRMDAFHYPGTYEPAIARLEESLKDTLTVAELCSLRPCGSAPPRQQATAPATVPVLHVLGRNDMMFCRTTGDCATDPGAGDTEHLIDGSGHSINLSRGAPEFYRLTFRWLTRQGIAPSRSAG</sequence>
<comment type="caution">
    <text evidence="3">The sequence shown here is derived from an EMBL/GenBank/DDBJ whole genome shotgun (WGS) entry which is preliminary data.</text>
</comment>
<evidence type="ECO:0000313" key="4">
    <source>
        <dbReference type="Proteomes" id="UP000294257"/>
    </source>
</evidence>
<protein>
    <submittedName>
        <fullName evidence="3">Pimeloyl-ACP methyl ester carboxylesterase</fullName>
    </submittedName>
</protein>
<dbReference type="OrthoDB" id="5524362at2"/>
<feature type="chain" id="PRO_5020815668" evidence="1">
    <location>
        <begin position="26"/>
        <end position="338"/>
    </location>
</feature>
<dbReference type="EMBL" id="SGWQ01000007">
    <property type="protein sequence ID" value="RZS36554.1"/>
    <property type="molecule type" value="Genomic_DNA"/>
</dbReference>
<reference evidence="3 4" key="1">
    <citation type="submission" date="2019-02" db="EMBL/GenBank/DDBJ databases">
        <title>Genomic Encyclopedia of Type Strains, Phase IV (KMG-IV): sequencing the most valuable type-strain genomes for metagenomic binning, comparative biology and taxonomic classification.</title>
        <authorList>
            <person name="Goeker M."/>
        </authorList>
    </citation>
    <scope>NUCLEOTIDE SEQUENCE [LARGE SCALE GENOMIC DNA]</scope>
    <source>
        <strain evidence="3 4">DSM 101727</strain>
    </source>
</reference>
<dbReference type="Pfam" id="PF12697">
    <property type="entry name" value="Abhydrolase_6"/>
    <property type="match status" value="1"/>
</dbReference>
<dbReference type="Gene3D" id="3.40.50.1820">
    <property type="entry name" value="alpha/beta hydrolase"/>
    <property type="match status" value="1"/>
</dbReference>
<dbReference type="AlphaFoldDB" id="A0A4Q7KK21"/>
<keyword evidence="4" id="KW-1185">Reference proteome</keyword>
<proteinExistence type="predicted"/>
<organism evidence="3 4">
    <name type="scientific">Herbihabitans rhizosphaerae</name>
    <dbReference type="NCBI Taxonomy" id="1872711"/>
    <lineage>
        <taxon>Bacteria</taxon>
        <taxon>Bacillati</taxon>
        <taxon>Actinomycetota</taxon>
        <taxon>Actinomycetes</taxon>
        <taxon>Pseudonocardiales</taxon>
        <taxon>Pseudonocardiaceae</taxon>
        <taxon>Herbihabitans</taxon>
    </lineage>
</organism>
<dbReference type="InterPro" id="IPR029058">
    <property type="entry name" value="AB_hydrolase_fold"/>
</dbReference>
<accession>A0A4Q7KK21</accession>
<gene>
    <name evidence="3" type="ORF">EV193_107235</name>
</gene>
<dbReference type="GO" id="GO:0003824">
    <property type="term" value="F:catalytic activity"/>
    <property type="evidence" value="ECO:0007669"/>
    <property type="project" value="UniProtKB-ARBA"/>
</dbReference>